<sequence length="101" mass="11452">MKRSKLYTFGADKTCRFRFVWKCDSCKNKENTSTCQESAARGGRNGFAALLVQHLPVHLQNQEEDFNTNLPKVEGSGPCYGRFCGLGKRRFDRRRLSGVCA</sequence>
<proteinExistence type="predicted"/>
<dbReference type="EMBL" id="HBUE01150969">
    <property type="protein sequence ID" value="CAG6505181.1"/>
    <property type="molecule type" value="Transcribed_RNA"/>
</dbReference>
<evidence type="ECO:0000313" key="1">
    <source>
        <dbReference type="EMBL" id="CAG6505181.1"/>
    </source>
</evidence>
<dbReference type="EMBL" id="HBUE01255955">
    <property type="protein sequence ID" value="CAG6556477.1"/>
    <property type="molecule type" value="Transcribed_RNA"/>
</dbReference>
<reference evidence="1" key="1">
    <citation type="submission" date="2021-05" db="EMBL/GenBank/DDBJ databases">
        <authorList>
            <person name="Alioto T."/>
            <person name="Alioto T."/>
            <person name="Gomez Garrido J."/>
        </authorList>
    </citation>
    <scope>NUCLEOTIDE SEQUENCE</scope>
</reference>
<dbReference type="AlphaFoldDB" id="A0A8D8GEU0"/>
<name>A0A8D8GEU0_CULPI</name>
<accession>A0A8D8GEU0</accession>
<organism evidence="1">
    <name type="scientific">Culex pipiens</name>
    <name type="common">House mosquito</name>
    <dbReference type="NCBI Taxonomy" id="7175"/>
    <lineage>
        <taxon>Eukaryota</taxon>
        <taxon>Metazoa</taxon>
        <taxon>Ecdysozoa</taxon>
        <taxon>Arthropoda</taxon>
        <taxon>Hexapoda</taxon>
        <taxon>Insecta</taxon>
        <taxon>Pterygota</taxon>
        <taxon>Neoptera</taxon>
        <taxon>Endopterygota</taxon>
        <taxon>Diptera</taxon>
        <taxon>Nematocera</taxon>
        <taxon>Culicoidea</taxon>
        <taxon>Culicidae</taxon>
        <taxon>Culicinae</taxon>
        <taxon>Culicini</taxon>
        <taxon>Culex</taxon>
        <taxon>Culex</taxon>
    </lineage>
</organism>
<protein>
    <submittedName>
        <fullName evidence="1">(northern house mosquito) hypothetical protein</fullName>
    </submittedName>
</protein>